<dbReference type="Pfam" id="PF05064">
    <property type="entry name" value="Nsp1_C"/>
    <property type="match status" value="1"/>
</dbReference>
<dbReference type="GO" id="GO:0005543">
    <property type="term" value="F:phospholipid binding"/>
    <property type="evidence" value="ECO:0007669"/>
    <property type="project" value="TreeGrafter"/>
</dbReference>
<evidence type="ECO:0000259" key="5">
    <source>
        <dbReference type="Pfam" id="PF05064"/>
    </source>
</evidence>
<feature type="coiled-coil region" evidence="4">
    <location>
        <begin position="211"/>
        <end position="238"/>
    </location>
</feature>
<dbReference type="Gene3D" id="1.20.5.170">
    <property type="match status" value="1"/>
</dbReference>
<dbReference type="GO" id="GO:0006405">
    <property type="term" value="P:RNA export from nucleus"/>
    <property type="evidence" value="ECO:0007669"/>
    <property type="project" value="TreeGrafter"/>
</dbReference>
<dbReference type="GO" id="GO:0044613">
    <property type="term" value="C:nuclear pore central transport channel"/>
    <property type="evidence" value="ECO:0007669"/>
    <property type="project" value="TreeGrafter"/>
</dbReference>
<keyword evidence="7" id="KW-1185">Reference proteome</keyword>
<evidence type="ECO:0000256" key="4">
    <source>
        <dbReference type="SAM" id="Coils"/>
    </source>
</evidence>
<comment type="caution">
    <text evidence="6">The sequence shown here is derived from an EMBL/GenBank/DDBJ whole genome shotgun (WGS) entry which is preliminary data.</text>
</comment>
<dbReference type="EMBL" id="LZPO01027364">
    <property type="protein sequence ID" value="OBS79152.1"/>
    <property type="molecule type" value="Genomic_DNA"/>
</dbReference>
<dbReference type="PANTHER" id="PTHR12084">
    <property type="entry name" value="NUCLEAR PORE GLYCOPROTEIN P62-RELATED"/>
    <property type="match status" value="1"/>
</dbReference>
<dbReference type="GO" id="GO:0017056">
    <property type="term" value="F:structural constituent of nuclear pore"/>
    <property type="evidence" value="ECO:0007669"/>
    <property type="project" value="InterPro"/>
</dbReference>
<evidence type="ECO:0000313" key="6">
    <source>
        <dbReference type="EMBL" id="OBS79152.1"/>
    </source>
</evidence>
<reference evidence="6 7" key="1">
    <citation type="submission" date="2016-06" db="EMBL/GenBank/DDBJ databases">
        <title>The Draft Genome Sequence and Annotation of the Desert Woodrat Neotoma lepida.</title>
        <authorList>
            <person name="Campbell M."/>
            <person name="Oakeson K.F."/>
            <person name="Yandell M."/>
            <person name="Halpert J.R."/>
            <person name="Dearing D."/>
        </authorList>
    </citation>
    <scope>NUCLEOTIDE SEQUENCE [LARGE SCALE GENOMIC DNA]</scope>
    <source>
        <strain evidence="6">417</strain>
        <tissue evidence="6">Liver</tissue>
    </source>
</reference>
<proteinExistence type="inferred from homology"/>
<dbReference type="STRING" id="56216.A0A1A6HN47"/>
<dbReference type="FunFam" id="1.20.5.170:FF:000040">
    <property type="entry name" value="Nuclear pore glycoprotein p62"/>
    <property type="match status" value="1"/>
</dbReference>
<feature type="domain" description="Nucleoporin NSP1-like C-terminal" evidence="5">
    <location>
        <begin position="150"/>
        <end position="258"/>
    </location>
</feature>
<gene>
    <name evidence="6" type="ORF">A6R68_18476</name>
</gene>
<dbReference type="GO" id="GO:0006606">
    <property type="term" value="P:protein import into nucleus"/>
    <property type="evidence" value="ECO:0007669"/>
    <property type="project" value="TreeGrafter"/>
</dbReference>
<dbReference type="InterPro" id="IPR026010">
    <property type="entry name" value="NSP1/NUP62"/>
</dbReference>
<keyword evidence="4" id="KW-0175">Coiled coil</keyword>
<dbReference type="OrthoDB" id="344345at2759"/>
<dbReference type="InterPro" id="IPR007758">
    <property type="entry name" value="Nucleoporin_NSP1_C"/>
</dbReference>
<sequence length="368" mass="42022">MPPEIQETRIGSLMFTFMSLESQLLKDGTDYKCIRSRQLSFLGVNGVLIIRDRDAEVVPSAPNTPDLWGACGMWRLGMRKEAGGPHNEANIQAVNAIQMLATTSTTTTTTVTTNTTTTITSGFNLYFKPPASPWVNDTGLISVASLPVTMTVNSIITPVMTYGHLGSMVDKWNCQLQEQEKHFLYQANRVNVWNHTLIESRDEITFLHYEVEKVKLDQSRLERELDFILAQQKELEHLLTPLEEFVKEQNGPFNLLYVDKEYERIYKLAEHIDAELKRMSQDLKDIIVHLNSHGSLDDAPEPLQQICKLLNAHMDSLQWISQNSVNSTFGVELKEVSQGIMQKKVEEVTKAFEEYRRKEQECSMKFAF</sequence>
<organism evidence="6 7">
    <name type="scientific">Neotoma lepida</name>
    <name type="common">Desert woodrat</name>
    <dbReference type="NCBI Taxonomy" id="56216"/>
    <lineage>
        <taxon>Eukaryota</taxon>
        <taxon>Metazoa</taxon>
        <taxon>Chordata</taxon>
        <taxon>Craniata</taxon>
        <taxon>Vertebrata</taxon>
        <taxon>Euteleostomi</taxon>
        <taxon>Mammalia</taxon>
        <taxon>Eutheria</taxon>
        <taxon>Euarchontoglires</taxon>
        <taxon>Glires</taxon>
        <taxon>Rodentia</taxon>
        <taxon>Myomorpha</taxon>
        <taxon>Muroidea</taxon>
        <taxon>Cricetidae</taxon>
        <taxon>Neotominae</taxon>
        <taxon>Neotoma</taxon>
    </lineage>
</organism>
<protein>
    <recommendedName>
        <fullName evidence="5">Nucleoporin NSP1-like C-terminal domain-containing protein</fullName>
    </recommendedName>
</protein>
<comment type="similarity">
    <text evidence="1">Belongs to the nucleoporin NSP1/NUP62 family.</text>
</comment>
<feature type="non-terminal residue" evidence="6">
    <location>
        <position position="368"/>
    </location>
</feature>
<evidence type="ECO:0000256" key="3">
    <source>
        <dbReference type="ARBA" id="ARBA00022927"/>
    </source>
</evidence>
<evidence type="ECO:0000256" key="2">
    <source>
        <dbReference type="ARBA" id="ARBA00022448"/>
    </source>
</evidence>
<evidence type="ECO:0000313" key="7">
    <source>
        <dbReference type="Proteomes" id="UP000092124"/>
    </source>
</evidence>
<keyword evidence="2" id="KW-0813">Transport</keyword>
<dbReference type="PANTHER" id="PTHR12084:SF13">
    <property type="entry name" value="NUCLEOPORIN 62 C-TERMINAL LIKE"/>
    <property type="match status" value="1"/>
</dbReference>
<name>A0A1A6HN47_NEOLE</name>
<dbReference type="Proteomes" id="UP000092124">
    <property type="component" value="Unassembled WGS sequence"/>
</dbReference>
<keyword evidence="3" id="KW-0653">Protein transport</keyword>
<evidence type="ECO:0000256" key="1">
    <source>
        <dbReference type="ARBA" id="ARBA00005911"/>
    </source>
</evidence>
<dbReference type="AlphaFoldDB" id="A0A1A6HN47"/>
<accession>A0A1A6HN47</accession>